<feature type="region of interest" description="Disordered" evidence="8">
    <location>
        <begin position="75"/>
        <end position="107"/>
    </location>
</feature>
<dbReference type="InterPro" id="IPR044280">
    <property type="entry name" value="Hac1/HY5"/>
</dbReference>
<dbReference type="GO" id="GO:0000981">
    <property type="term" value="F:DNA-binding transcription factor activity, RNA polymerase II-specific"/>
    <property type="evidence" value="ECO:0007669"/>
    <property type="project" value="InterPro"/>
</dbReference>
<dbReference type="PROSITE" id="PS00036">
    <property type="entry name" value="BZIP_BASIC"/>
    <property type="match status" value="1"/>
</dbReference>
<dbReference type="InterPro" id="IPR004827">
    <property type="entry name" value="bZIP"/>
</dbReference>
<feature type="compositionally biased region" description="Low complexity" evidence="8">
    <location>
        <begin position="79"/>
        <end position="89"/>
    </location>
</feature>
<dbReference type="GO" id="GO:0005634">
    <property type="term" value="C:nucleus"/>
    <property type="evidence" value="ECO:0007669"/>
    <property type="project" value="UniProtKB-SubCell"/>
</dbReference>
<reference evidence="10" key="1">
    <citation type="submission" date="2021-01" db="EMBL/GenBank/DDBJ databases">
        <authorList>
            <person name="Corre E."/>
            <person name="Pelletier E."/>
            <person name="Niang G."/>
            <person name="Scheremetjew M."/>
            <person name="Finn R."/>
            <person name="Kale V."/>
            <person name="Holt S."/>
            <person name="Cochrane G."/>
            <person name="Meng A."/>
            <person name="Brown T."/>
            <person name="Cohen L."/>
        </authorList>
    </citation>
    <scope>NUCLEOTIDE SEQUENCE</scope>
    <source>
        <strain evidence="10">NIES-381</strain>
    </source>
</reference>
<evidence type="ECO:0000256" key="2">
    <source>
        <dbReference type="ARBA" id="ARBA00007163"/>
    </source>
</evidence>
<dbReference type="PANTHER" id="PTHR46714:SF6">
    <property type="entry name" value="TRANSCRIPTIONAL ACTIVATOR HAC1"/>
    <property type="match status" value="1"/>
</dbReference>
<feature type="coiled-coil region" evidence="7">
    <location>
        <begin position="168"/>
        <end position="209"/>
    </location>
</feature>
<dbReference type="GO" id="GO:0045944">
    <property type="term" value="P:positive regulation of transcription by RNA polymerase II"/>
    <property type="evidence" value="ECO:0007669"/>
    <property type="project" value="InterPro"/>
</dbReference>
<gene>
    <name evidence="10" type="ORF">EGYM00392_LOCUS7892</name>
</gene>
<dbReference type="GO" id="GO:0003677">
    <property type="term" value="F:DNA binding"/>
    <property type="evidence" value="ECO:0007669"/>
    <property type="project" value="UniProtKB-KW"/>
</dbReference>
<evidence type="ECO:0000256" key="7">
    <source>
        <dbReference type="SAM" id="Coils"/>
    </source>
</evidence>
<dbReference type="InterPro" id="IPR046347">
    <property type="entry name" value="bZIP_sf"/>
</dbReference>
<evidence type="ECO:0000313" key="10">
    <source>
        <dbReference type="EMBL" id="CAD8996829.1"/>
    </source>
</evidence>
<evidence type="ECO:0000256" key="1">
    <source>
        <dbReference type="ARBA" id="ARBA00004123"/>
    </source>
</evidence>
<keyword evidence="7" id="KW-0175">Coiled coil</keyword>
<evidence type="ECO:0000256" key="8">
    <source>
        <dbReference type="SAM" id="MobiDB-lite"/>
    </source>
</evidence>
<evidence type="ECO:0000256" key="3">
    <source>
        <dbReference type="ARBA" id="ARBA00023015"/>
    </source>
</evidence>
<evidence type="ECO:0000259" key="9">
    <source>
        <dbReference type="PROSITE" id="PS00036"/>
    </source>
</evidence>
<dbReference type="PANTHER" id="PTHR46714">
    <property type="entry name" value="TRANSCRIPTIONAL ACTIVATOR HAC1"/>
    <property type="match status" value="1"/>
</dbReference>
<dbReference type="EMBL" id="HBGA01020433">
    <property type="protein sequence ID" value="CAD8996829.1"/>
    <property type="molecule type" value="Transcribed_RNA"/>
</dbReference>
<dbReference type="AlphaFoldDB" id="A0A7S1N4J4"/>
<comment type="similarity">
    <text evidence="2">Belongs to the bZIP family.</text>
</comment>
<evidence type="ECO:0000256" key="6">
    <source>
        <dbReference type="ARBA" id="ARBA00023242"/>
    </source>
</evidence>
<comment type="subcellular location">
    <subcellularLocation>
        <location evidence="1">Nucleus</location>
    </subcellularLocation>
</comment>
<keyword evidence="6" id="KW-0539">Nucleus</keyword>
<proteinExistence type="inferred from homology"/>
<organism evidence="10">
    <name type="scientific">Eutreptiella gymnastica</name>
    <dbReference type="NCBI Taxonomy" id="73025"/>
    <lineage>
        <taxon>Eukaryota</taxon>
        <taxon>Discoba</taxon>
        <taxon>Euglenozoa</taxon>
        <taxon>Euglenida</taxon>
        <taxon>Spirocuta</taxon>
        <taxon>Euglenophyceae</taxon>
        <taxon>Eutreptiales</taxon>
        <taxon>Eutreptiaceae</taxon>
        <taxon>Eutreptiella</taxon>
    </lineage>
</organism>
<feature type="domain" description="BZIP" evidence="9">
    <location>
        <begin position="163"/>
        <end position="177"/>
    </location>
</feature>
<accession>A0A7S1N4J4</accession>
<dbReference type="SUPFAM" id="SSF57959">
    <property type="entry name" value="Leucine zipper domain"/>
    <property type="match status" value="1"/>
</dbReference>
<name>A0A7S1N4J4_9EUGL</name>
<protein>
    <recommendedName>
        <fullName evidence="9">BZIP domain-containing protein</fullName>
    </recommendedName>
</protein>
<keyword evidence="3" id="KW-0805">Transcription regulation</keyword>
<evidence type="ECO:0000256" key="4">
    <source>
        <dbReference type="ARBA" id="ARBA00023125"/>
    </source>
</evidence>
<keyword evidence="5" id="KW-0804">Transcription</keyword>
<keyword evidence="4" id="KW-0238">DNA-binding</keyword>
<evidence type="ECO:0000256" key="5">
    <source>
        <dbReference type="ARBA" id="ARBA00023163"/>
    </source>
</evidence>
<sequence>MDELLNFELPFIDDSTFDMTSLLDYETADVQLPKTMMNSMDGADVHIVESEETTNSATFMASSDTSSVQKTEYFENKSVDSPSASSSQSGEVARSQDSSCSEPSFHDKDPHAFASTIVVHGAWSAPTITPTLNAIRGGSKKRKTPNVVLEDISDDEERKILARKLRNKASAQTSRDRQKNRMAQLECNLQLMQSNMAIVQQQLTQEQAKNFVLGERMRQYELLLRIHKIDTSVLSESNRTPKGPNIPSNATNQTSMLTNNIVPSKGAVATNGVMVFAMLFAFTFSFNGSSSGFESACEVFRQIRRDTIGTPPLHTYSTSRRLFHLEEPPTSNHDDQFHAVGDVHG</sequence>